<keyword evidence="3 5" id="KW-0819">tRNA processing</keyword>
<dbReference type="CDD" id="cd02573">
    <property type="entry name" value="PseudoU_synth_EcTruB"/>
    <property type="match status" value="1"/>
</dbReference>
<dbReference type="RefSeq" id="WP_377771996.1">
    <property type="nucleotide sequence ID" value="NZ_JBHUOQ010000001.1"/>
</dbReference>
<evidence type="ECO:0000256" key="3">
    <source>
        <dbReference type="ARBA" id="ARBA00022694"/>
    </source>
</evidence>
<reference evidence="9" key="1">
    <citation type="journal article" date="2019" name="Int. J. Syst. Evol. Microbiol.">
        <title>The Global Catalogue of Microorganisms (GCM) 10K type strain sequencing project: providing services to taxonomists for standard genome sequencing and annotation.</title>
        <authorList>
            <consortium name="The Broad Institute Genomics Platform"/>
            <consortium name="The Broad Institute Genome Sequencing Center for Infectious Disease"/>
            <person name="Wu L."/>
            <person name="Ma J."/>
        </authorList>
    </citation>
    <scope>NUCLEOTIDE SEQUENCE [LARGE SCALE GENOMIC DNA]</scope>
    <source>
        <strain evidence="9">KCTC 33575</strain>
    </source>
</reference>
<evidence type="ECO:0000259" key="7">
    <source>
        <dbReference type="Pfam" id="PF16198"/>
    </source>
</evidence>
<dbReference type="PANTHER" id="PTHR13767:SF2">
    <property type="entry name" value="PSEUDOURIDYLATE SYNTHASE TRUB1"/>
    <property type="match status" value="1"/>
</dbReference>
<comment type="similarity">
    <text evidence="2 5">Belongs to the pseudouridine synthase TruB family. Type 1 subfamily.</text>
</comment>
<dbReference type="SUPFAM" id="SSF55120">
    <property type="entry name" value="Pseudouridine synthase"/>
    <property type="match status" value="1"/>
</dbReference>
<dbReference type="InterPro" id="IPR002501">
    <property type="entry name" value="PsdUridine_synth_N"/>
</dbReference>
<keyword evidence="9" id="KW-1185">Reference proteome</keyword>
<feature type="domain" description="tRNA pseudouridylate synthase B C-terminal" evidence="7">
    <location>
        <begin position="178"/>
        <end position="231"/>
    </location>
</feature>
<evidence type="ECO:0000256" key="5">
    <source>
        <dbReference type="HAMAP-Rule" id="MF_01080"/>
    </source>
</evidence>
<evidence type="ECO:0000313" key="9">
    <source>
        <dbReference type="Proteomes" id="UP001597519"/>
    </source>
</evidence>
<dbReference type="HAMAP" id="MF_01080">
    <property type="entry name" value="TruB_bact"/>
    <property type="match status" value="1"/>
</dbReference>
<keyword evidence="4 5" id="KW-0413">Isomerase</keyword>
<dbReference type="Gene3D" id="3.30.2350.10">
    <property type="entry name" value="Pseudouridine synthase"/>
    <property type="match status" value="1"/>
</dbReference>
<evidence type="ECO:0000259" key="6">
    <source>
        <dbReference type="Pfam" id="PF01509"/>
    </source>
</evidence>
<dbReference type="EMBL" id="JBHUOQ010000001">
    <property type="protein sequence ID" value="MFD2829730.1"/>
    <property type="molecule type" value="Genomic_DNA"/>
</dbReference>
<feature type="active site" description="Nucleophile" evidence="5">
    <location>
        <position position="39"/>
    </location>
</feature>
<dbReference type="InterPro" id="IPR014780">
    <property type="entry name" value="tRNA_psdUridine_synth_TruB"/>
</dbReference>
<comment type="catalytic activity">
    <reaction evidence="1 5">
        <text>uridine(55) in tRNA = pseudouridine(55) in tRNA</text>
        <dbReference type="Rhea" id="RHEA:42532"/>
        <dbReference type="Rhea" id="RHEA-COMP:10101"/>
        <dbReference type="Rhea" id="RHEA-COMP:10102"/>
        <dbReference type="ChEBI" id="CHEBI:65314"/>
        <dbReference type="ChEBI" id="CHEBI:65315"/>
        <dbReference type="EC" id="5.4.99.25"/>
    </reaction>
</comment>
<evidence type="ECO:0000256" key="2">
    <source>
        <dbReference type="ARBA" id="ARBA00005642"/>
    </source>
</evidence>
<dbReference type="Pfam" id="PF01509">
    <property type="entry name" value="TruB_N"/>
    <property type="match status" value="1"/>
</dbReference>
<sequence>MYHGVIPIYKEAGMTSHDVVFKARKILGMKKIGHTGTLDPDVTGVLPLVLGQATKLTEYMQERDKAYTAEVTLGVSTVTEDASGEVIEQAEVPELDTAEIDKAIQSFTGEYHQQVPLYSSVKVNGKKLYEYARAGIEVERPVKTVFIKDIERTDDIVRKDGTLTFNIEVLCTKGTYIRTLAVDIGKKLGVPAHMSHLVRNASCGFTISQAVTLSELSEMNPEEVIQPVENIITEENTIHISDEDLFFKIRNGQKIYKNDMIKYVDGSSVTSGYIVFKHEGKVIALYMEHPKKPDELKPFKMFTSDIDI</sequence>
<feature type="domain" description="Pseudouridine synthase II N-terminal" evidence="6">
    <location>
        <begin position="24"/>
        <end position="177"/>
    </location>
</feature>
<dbReference type="PANTHER" id="PTHR13767">
    <property type="entry name" value="TRNA-PSEUDOURIDINE SYNTHASE"/>
    <property type="match status" value="1"/>
</dbReference>
<organism evidence="8 9">
    <name type="scientific">Corticicoccus populi</name>
    <dbReference type="NCBI Taxonomy" id="1812821"/>
    <lineage>
        <taxon>Bacteria</taxon>
        <taxon>Bacillati</taxon>
        <taxon>Bacillota</taxon>
        <taxon>Bacilli</taxon>
        <taxon>Bacillales</taxon>
        <taxon>Staphylococcaceae</taxon>
        <taxon>Corticicoccus</taxon>
    </lineage>
</organism>
<dbReference type="NCBIfam" id="TIGR00431">
    <property type="entry name" value="TruB"/>
    <property type="match status" value="1"/>
</dbReference>
<dbReference type="InterPro" id="IPR020103">
    <property type="entry name" value="PsdUridine_synth_cat_dom_sf"/>
</dbReference>
<dbReference type="GO" id="GO:0160148">
    <property type="term" value="F:tRNA pseudouridine(55) synthase activity"/>
    <property type="evidence" value="ECO:0007669"/>
    <property type="project" value="UniProtKB-EC"/>
</dbReference>
<comment type="caution">
    <text evidence="8">The sequence shown here is derived from an EMBL/GenBank/DDBJ whole genome shotgun (WGS) entry which is preliminary data.</text>
</comment>
<gene>
    <name evidence="5 8" type="primary">truB</name>
    <name evidence="8" type="ORF">ACFSX4_04560</name>
</gene>
<name>A0ABW5WSD9_9STAP</name>
<proteinExistence type="inferred from homology"/>
<dbReference type="Proteomes" id="UP001597519">
    <property type="component" value="Unassembled WGS sequence"/>
</dbReference>
<evidence type="ECO:0000313" key="8">
    <source>
        <dbReference type="EMBL" id="MFD2829730.1"/>
    </source>
</evidence>
<accession>A0ABW5WSD9</accession>
<comment type="function">
    <text evidence="5">Responsible for synthesis of pseudouridine from uracil-55 in the psi GC loop of transfer RNAs.</text>
</comment>
<evidence type="ECO:0000256" key="4">
    <source>
        <dbReference type="ARBA" id="ARBA00023235"/>
    </source>
</evidence>
<dbReference type="InterPro" id="IPR032819">
    <property type="entry name" value="TruB_C"/>
</dbReference>
<dbReference type="Pfam" id="PF16198">
    <property type="entry name" value="TruB_C_2"/>
    <property type="match status" value="1"/>
</dbReference>
<evidence type="ECO:0000256" key="1">
    <source>
        <dbReference type="ARBA" id="ARBA00000385"/>
    </source>
</evidence>
<dbReference type="EC" id="5.4.99.25" evidence="5"/>
<protein>
    <recommendedName>
        <fullName evidence="5">tRNA pseudouridine synthase B</fullName>
        <ecNumber evidence="5">5.4.99.25</ecNumber>
    </recommendedName>
    <alternativeName>
        <fullName evidence="5">tRNA pseudouridine(55) synthase</fullName>
        <shortName evidence="5">Psi55 synthase</shortName>
    </alternativeName>
    <alternativeName>
        <fullName evidence="5">tRNA pseudouridylate synthase</fullName>
    </alternativeName>
    <alternativeName>
        <fullName evidence="5">tRNA-uridine isomerase</fullName>
    </alternativeName>
</protein>